<feature type="region of interest" description="Disordered" evidence="1">
    <location>
        <begin position="299"/>
        <end position="324"/>
    </location>
</feature>
<feature type="compositionally biased region" description="Polar residues" evidence="1">
    <location>
        <begin position="108"/>
        <end position="118"/>
    </location>
</feature>
<dbReference type="AlphaFoldDB" id="A0AA36H1T6"/>
<accession>A0AA36H1T6</accession>
<evidence type="ECO:0000256" key="1">
    <source>
        <dbReference type="SAM" id="MobiDB-lite"/>
    </source>
</evidence>
<gene>
    <name evidence="2" type="ORF">CYNAS_LOCUS14340</name>
</gene>
<reference evidence="2" key="1">
    <citation type="submission" date="2023-07" db="EMBL/GenBank/DDBJ databases">
        <authorList>
            <consortium name="CYATHOMIX"/>
        </authorList>
    </citation>
    <scope>NUCLEOTIDE SEQUENCE</scope>
    <source>
        <strain evidence="2">N/A</strain>
    </source>
</reference>
<keyword evidence="3" id="KW-1185">Reference proteome</keyword>
<evidence type="ECO:0000313" key="3">
    <source>
        <dbReference type="Proteomes" id="UP001176961"/>
    </source>
</evidence>
<evidence type="ECO:0000313" key="2">
    <source>
        <dbReference type="EMBL" id="CAJ0602357.1"/>
    </source>
</evidence>
<feature type="region of interest" description="Disordered" evidence="1">
    <location>
        <begin position="336"/>
        <end position="486"/>
    </location>
</feature>
<dbReference type="EMBL" id="CATQJL010000305">
    <property type="protein sequence ID" value="CAJ0602357.1"/>
    <property type="molecule type" value="Genomic_DNA"/>
</dbReference>
<feature type="compositionally biased region" description="Low complexity" evidence="1">
    <location>
        <begin position="621"/>
        <end position="638"/>
    </location>
</feature>
<proteinExistence type="predicted"/>
<sequence>MSTHQRDGSLLRKKQDQWARERAEESENIWFPFGTPGGGTPNRKYEPIDYGSPIAKAETQESPSHDRSSNHSEESSSHTGSISSAHKKQQNYVNMTSETESRSRSRPDSANSSYTPQQVPMAYPIPYYPYPGTPVGFPTNAGPNGMQWNYLQPIPINVVPPGTVPIPIQDLSRSIAEGKPICPVTVAENLAQMAPHNGCWVQGSSVPMAVPIPTTLAHNAPVDPDQEPHSSNSSNVAVVPPMEQGSRESTQTRRSSVNSERRSSAANYDEQIAERKRLEAEEAERERYEEMEIRRIKEEKARREAEKERKQREEEQYREQGRERVRQTLEEALERAKREAEVTRKARVFKHVLDGPQKSPELERRLLGVDPETGDRILQEISQLERHKKLEQESFAKPPRSGRSEHSGDSPTGQRSRSVPKTRSQSLSESMTAADSRRETPSGKQTASIRPFMSDDRKVVPESQQREMRQAVNTNTSTPLRRTAPGRMSVRVTKREKENSPLDDSYRIATRGAAQNTPSPQHRDQAMLPSKIPVATPVTSATRGGHRQVARPPQPLKNANHLPRRDTDFEPKYCSIVVTRPVALPPTSKNIADNPLFSPVATRRRPSRMRGLSDSPVNVDSAGSSGSTESNEGNCSSGCDSPQDLASSPLPAVVSHDLQGVTKTVTTHNNNELKVRSTISTPAAYLGPMSKTSSFTRKLVEKGCINHSTDALSPEVRRKVEENLSRAPSMQSLRGSIGNLAGWRGSAVNLADTPNLSRFRSMNPNFRSFNMKKTTEKQQEVIDRLSQLRENLRSSENFVDRGIIPKRNNNLASPAVIKT</sequence>
<feature type="region of interest" description="Disordered" evidence="1">
    <location>
        <begin position="585"/>
        <end position="649"/>
    </location>
</feature>
<organism evidence="2 3">
    <name type="scientific">Cylicocyclus nassatus</name>
    <name type="common">Nematode worm</name>
    <dbReference type="NCBI Taxonomy" id="53992"/>
    <lineage>
        <taxon>Eukaryota</taxon>
        <taxon>Metazoa</taxon>
        <taxon>Ecdysozoa</taxon>
        <taxon>Nematoda</taxon>
        <taxon>Chromadorea</taxon>
        <taxon>Rhabditida</taxon>
        <taxon>Rhabditina</taxon>
        <taxon>Rhabditomorpha</taxon>
        <taxon>Strongyloidea</taxon>
        <taxon>Strongylidae</taxon>
        <taxon>Cylicocyclus</taxon>
    </lineage>
</organism>
<feature type="compositionally biased region" description="Basic and acidic residues" evidence="1">
    <location>
        <begin position="1"/>
        <end position="25"/>
    </location>
</feature>
<feature type="compositionally biased region" description="Polar residues" evidence="1">
    <location>
        <begin position="471"/>
        <end position="480"/>
    </location>
</feature>
<feature type="compositionally biased region" description="Polar residues" evidence="1">
    <location>
        <begin position="409"/>
        <end position="433"/>
    </location>
</feature>
<dbReference type="Proteomes" id="UP001176961">
    <property type="component" value="Unassembled WGS sequence"/>
</dbReference>
<feature type="compositionally biased region" description="Basic and acidic residues" evidence="1">
    <location>
        <begin position="63"/>
        <end position="76"/>
    </location>
</feature>
<feature type="compositionally biased region" description="Basic and acidic residues" evidence="1">
    <location>
        <begin position="453"/>
        <end position="469"/>
    </location>
</feature>
<feature type="region of interest" description="Disordered" evidence="1">
    <location>
        <begin position="1"/>
        <end position="118"/>
    </location>
</feature>
<protein>
    <submittedName>
        <fullName evidence="2">Uncharacterized protein</fullName>
    </submittedName>
</protein>
<feature type="compositionally biased region" description="Basic and acidic residues" evidence="1">
    <location>
        <begin position="360"/>
        <end position="394"/>
    </location>
</feature>
<feature type="region of interest" description="Disordered" evidence="1">
    <location>
        <begin position="216"/>
        <end position="270"/>
    </location>
</feature>
<comment type="caution">
    <text evidence="2">The sequence shown here is derived from an EMBL/GenBank/DDBJ whole genome shotgun (WGS) entry which is preliminary data.</text>
</comment>
<feature type="region of interest" description="Disordered" evidence="1">
    <location>
        <begin position="542"/>
        <end position="567"/>
    </location>
</feature>
<name>A0AA36H1T6_CYLNA</name>